<dbReference type="EMBL" id="QKNX01000010">
    <property type="protein sequence ID" value="TKR24383.1"/>
    <property type="molecule type" value="Genomic_DNA"/>
</dbReference>
<evidence type="ECO:0000256" key="4">
    <source>
        <dbReference type="ARBA" id="ARBA00022989"/>
    </source>
</evidence>
<gene>
    <name evidence="7" type="ORF">DM868_14815</name>
</gene>
<keyword evidence="5 6" id="KW-0472">Membrane</keyword>
<keyword evidence="2" id="KW-1003">Cell membrane</keyword>
<dbReference type="PANTHER" id="PTHR30482:SF17">
    <property type="entry name" value="ABC TRANSPORTER ATP-BINDING PROTEIN"/>
    <property type="match status" value="1"/>
</dbReference>
<evidence type="ECO:0000256" key="1">
    <source>
        <dbReference type="ARBA" id="ARBA00004651"/>
    </source>
</evidence>
<comment type="subcellular location">
    <subcellularLocation>
        <location evidence="1">Cell membrane</location>
        <topology evidence="1">Multi-pass membrane protein</topology>
    </subcellularLocation>
</comment>
<reference evidence="7 8" key="1">
    <citation type="submission" date="2019-04" db="EMBL/GenBank/DDBJ databases">
        <title>Natronomonas sp. F20-122 a newhaloarchaeon isolated from a saline saltern of Isla Bacuta, Huelva, Spain.</title>
        <authorList>
            <person name="Duran-Viseras A."/>
            <person name="Sanchez-Porro C."/>
            <person name="Ventosa A."/>
        </authorList>
    </citation>
    <scope>NUCLEOTIDE SEQUENCE [LARGE SCALE GENOMIC DNA]</scope>
    <source>
        <strain evidence="7 8">F20-122</strain>
    </source>
</reference>
<dbReference type="Pfam" id="PF02653">
    <property type="entry name" value="BPD_transp_2"/>
    <property type="match status" value="1"/>
</dbReference>
<dbReference type="PANTHER" id="PTHR30482">
    <property type="entry name" value="HIGH-AFFINITY BRANCHED-CHAIN AMINO ACID TRANSPORT SYSTEM PERMEASE"/>
    <property type="match status" value="1"/>
</dbReference>
<sequence>MSTDDTDADGPRRFRLIKGVKLTPKQLLYAFLGLFALFLVPELQGFQSQLRVRTVYVGLCWGLAALGLNLLLRHTELVSFGHAAFFGGGAYGAAIAARYGGIEEALLLVLAGIILATSLAVLIGWLVAGYLDIYFSLLTLAFNQLLFAIVMGSPELLGSDDGLGVRPESDLLRPTIFGMEWGSTQYEVLIYYLAMVVLVVMLVVTWRIINSPFGRALDAIGQDRTRARFIGVPVKRYVWLTFIISAVYGGLAGGLYALSMLHIRPTSSLFVLRSGEILFMAILGGFQTLLGPIVGGIVLTYMLTELRFATEYWEFATGFVLFLVVFLLPNGVIGSLPAIAGGIKDRARNPGMLSGDASFLGGLLASKLRDAAETTKILLFGVK</sequence>
<evidence type="ECO:0000256" key="2">
    <source>
        <dbReference type="ARBA" id="ARBA00022475"/>
    </source>
</evidence>
<dbReference type="OrthoDB" id="30958at2157"/>
<dbReference type="RefSeq" id="WP_137277617.1">
    <property type="nucleotide sequence ID" value="NZ_QKNX01000010.1"/>
</dbReference>
<feature type="transmembrane region" description="Helical" evidence="6">
    <location>
        <begin position="237"/>
        <end position="258"/>
    </location>
</feature>
<keyword evidence="8" id="KW-1185">Reference proteome</keyword>
<proteinExistence type="predicted"/>
<dbReference type="CDD" id="cd06581">
    <property type="entry name" value="TM_PBP1_LivM_like"/>
    <property type="match status" value="1"/>
</dbReference>
<evidence type="ECO:0000313" key="8">
    <source>
        <dbReference type="Proteomes" id="UP000308037"/>
    </source>
</evidence>
<dbReference type="Proteomes" id="UP000308037">
    <property type="component" value="Unassembled WGS sequence"/>
</dbReference>
<feature type="transmembrane region" description="Helical" evidence="6">
    <location>
        <begin position="315"/>
        <end position="339"/>
    </location>
</feature>
<accession>A0A4V5ZNM1</accession>
<dbReference type="GO" id="GO:0005886">
    <property type="term" value="C:plasma membrane"/>
    <property type="evidence" value="ECO:0007669"/>
    <property type="project" value="UniProtKB-SubCell"/>
</dbReference>
<keyword evidence="4 6" id="KW-1133">Transmembrane helix</keyword>
<feature type="transmembrane region" description="Helical" evidence="6">
    <location>
        <begin position="26"/>
        <end position="43"/>
    </location>
</feature>
<dbReference type="InterPro" id="IPR043428">
    <property type="entry name" value="LivM-like"/>
</dbReference>
<feature type="transmembrane region" description="Helical" evidence="6">
    <location>
        <begin position="106"/>
        <end position="127"/>
    </location>
</feature>
<keyword evidence="3 6" id="KW-0812">Transmembrane</keyword>
<protein>
    <submittedName>
        <fullName evidence="7">Branched-chain amino acid ABC transporter permease</fullName>
    </submittedName>
</protein>
<feature type="transmembrane region" description="Helical" evidence="6">
    <location>
        <begin position="278"/>
        <end position="303"/>
    </location>
</feature>
<evidence type="ECO:0000313" key="7">
    <source>
        <dbReference type="EMBL" id="TKR24383.1"/>
    </source>
</evidence>
<dbReference type="GO" id="GO:0015658">
    <property type="term" value="F:branched-chain amino acid transmembrane transporter activity"/>
    <property type="evidence" value="ECO:0007669"/>
    <property type="project" value="InterPro"/>
</dbReference>
<feature type="transmembrane region" description="Helical" evidence="6">
    <location>
        <begin position="133"/>
        <end position="151"/>
    </location>
</feature>
<dbReference type="AlphaFoldDB" id="A0A4V5ZNM1"/>
<evidence type="ECO:0000256" key="3">
    <source>
        <dbReference type="ARBA" id="ARBA00022692"/>
    </source>
</evidence>
<evidence type="ECO:0000256" key="5">
    <source>
        <dbReference type="ARBA" id="ARBA00023136"/>
    </source>
</evidence>
<evidence type="ECO:0000256" key="6">
    <source>
        <dbReference type="SAM" id="Phobius"/>
    </source>
</evidence>
<feature type="transmembrane region" description="Helical" evidence="6">
    <location>
        <begin position="78"/>
        <end position="99"/>
    </location>
</feature>
<organism evidence="7 8">
    <name type="scientific">Natronomonas salsuginis</name>
    <dbReference type="NCBI Taxonomy" id="2217661"/>
    <lineage>
        <taxon>Archaea</taxon>
        <taxon>Methanobacteriati</taxon>
        <taxon>Methanobacteriota</taxon>
        <taxon>Stenosarchaea group</taxon>
        <taxon>Halobacteria</taxon>
        <taxon>Halobacteriales</taxon>
        <taxon>Natronomonadaceae</taxon>
        <taxon>Natronomonas</taxon>
    </lineage>
</organism>
<comment type="caution">
    <text evidence="7">The sequence shown here is derived from an EMBL/GenBank/DDBJ whole genome shotgun (WGS) entry which is preliminary data.</text>
</comment>
<name>A0A4V5ZNM1_9EURY</name>
<dbReference type="InterPro" id="IPR001851">
    <property type="entry name" value="ABC_transp_permease"/>
</dbReference>
<feature type="transmembrane region" description="Helical" evidence="6">
    <location>
        <begin position="55"/>
        <end position="72"/>
    </location>
</feature>
<feature type="transmembrane region" description="Helical" evidence="6">
    <location>
        <begin position="189"/>
        <end position="209"/>
    </location>
</feature>